<sequence>MGASGSINAMSSMGLSCSGDRKFQSSWQFEDISPVFTLSQEMILWRGVRSCKKRGSDSLGIKTMCLRVGLSVISSRGWLCVCRGWQHLE</sequence>
<dbReference type="EMBL" id="JACGWJ010000002">
    <property type="protein sequence ID" value="KAL0435053.1"/>
    <property type="molecule type" value="Genomic_DNA"/>
</dbReference>
<reference evidence="1" key="1">
    <citation type="submission" date="2020-06" db="EMBL/GenBank/DDBJ databases">
        <authorList>
            <person name="Li T."/>
            <person name="Hu X."/>
            <person name="Zhang T."/>
            <person name="Song X."/>
            <person name="Zhang H."/>
            <person name="Dai N."/>
            <person name="Sheng W."/>
            <person name="Hou X."/>
            <person name="Wei L."/>
        </authorList>
    </citation>
    <scope>NUCLEOTIDE SEQUENCE</scope>
    <source>
        <strain evidence="1">G02</strain>
        <tissue evidence="1">Leaf</tissue>
    </source>
</reference>
<protein>
    <submittedName>
        <fullName evidence="1">Uncharacterized protein</fullName>
    </submittedName>
</protein>
<accession>A0AAW2W101</accession>
<gene>
    <name evidence="1" type="ORF">Sradi_0213200</name>
</gene>
<name>A0AAW2W101_SESRA</name>
<reference evidence="1" key="2">
    <citation type="journal article" date="2024" name="Plant">
        <title>Genomic evolution and insights into agronomic trait innovations of Sesamum species.</title>
        <authorList>
            <person name="Miao H."/>
            <person name="Wang L."/>
            <person name="Qu L."/>
            <person name="Liu H."/>
            <person name="Sun Y."/>
            <person name="Le M."/>
            <person name="Wang Q."/>
            <person name="Wei S."/>
            <person name="Zheng Y."/>
            <person name="Lin W."/>
            <person name="Duan Y."/>
            <person name="Cao H."/>
            <person name="Xiong S."/>
            <person name="Wang X."/>
            <person name="Wei L."/>
            <person name="Li C."/>
            <person name="Ma Q."/>
            <person name="Ju M."/>
            <person name="Zhao R."/>
            <person name="Li G."/>
            <person name="Mu C."/>
            <person name="Tian Q."/>
            <person name="Mei H."/>
            <person name="Zhang T."/>
            <person name="Gao T."/>
            <person name="Zhang H."/>
        </authorList>
    </citation>
    <scope>NUCLEOTIDE SEQUENCE</scope>
    <source>
        <strain evidence="1">G02</strain>
    </source>
</reference>
<organism evidence="1">
    <name type="scientific">Sesamum radiatum</name>
    <name type="common">Black benniseed</name>
    <dbReference type="NCBI Taxonomy" id="300843"/>
    <lineage>
        <taxon>Eukaryota</taxon>
        <taxon>Viridiplantae</taxon>
        <taxon>Streptophyta</taxon>
        <taxon>Embryophyta</taxon>
        <taxon>Tracheophyta</taxon>
        <taxon>Spermatophyta</taxon>
        <taxon>Magnoliopsida</taxon>
        <taxon>eudicotyledons</taxon>
        <taxon>Gunneridae</taxon>
        <taxon>Pentapetalae</taxon>
        <taxon>asterids</taxon>
        <taxon>lamiids</taxon>
        <taxon>Lamiales</taxon>
        <taxon>Pedaliaceae</taxon>
        <taxon>Sesamum</taxon>
    </lineage>
</organism>
<comment type="caution">
    <text evidence="1">The sequence shown here is derived from an EMBL/GenBank/DDBJ whole genome shotgun (WGS) entry which is preliminary data.</text>
</comment>
<evidence type="ECO:0000313" key="1">
    <source>
        <dbReference type="EMBL" id="KAL0435053.1"/>
    </source>
</evidence>
<dbReference type="AlphaFoldDB" id="A0AAW2W101"/>
<proteinExistence type="predicted"/>